<evidence type="ECO:0000256" key="1">
    <source>
        <dbReference type="SAM" id="MobiDB-lite"/>
    </source>
</evidence>
<gene>
    <name evidence="2" type="ORF">EIP91_010658</name>
</gene>
<dbReference type="PANTHER" id="PTHR33099">
    <property type="entry name" value="FE2OG DIOXYGENASE DOMAIN-CONTAINING PROTEIN"/>
    <property type="match status" value="1"/>
</dbReference>
<organism evidence="2 3">
    <name type="scientific">Steccherinum ochraceum</name>
    <dbReference type="NCBI Taxonomy" id="92696"/>
    <lineage>
        <taxon>Eukaryota</taxon>
        <taxon>Fungi</taxon>
        <taxon>Dikarya</taxon>
        <taxon>Basidiomycota</taxon>
        <taxon>Agaricomycotina</taxon>
        <taxon>Agaricomycetes</taxon>
        <taxon>Polyporales</taxon>
        <taxon>Steccherinaceae</taxon>
        <taxon>Steccherinum</taxon>
    </lineage>
</organism>
<feature type="compositionally biased region" description="Basic residues" evidence="1">
    <location>
        <begin position="402"/>
        <end position="416"/>
    </location>
</feature>
<evidence type="ECO:0000313" key="3">
    <source>
        <dbReference type="Proteomes" id="UP000292702"/>
    </source>
</evidence>
<protein>
    <submittedName>
        <fullName evidence="2">Uncharacterized protein</fullName>
    </submittedName>
</protein>
<comment type="caution">
    <text evidence="2">The sequence shown here is derived from an EMBL/GenBank/DDBJ whole genome shotgun (WGS) entry which is preliminary data.</text>
</comment>
<dbReference type="OrthoDB" id="124582at2759"/>
<proteinExistence type="predicted"/>
<feature type="compositionally biased region" description="Polar residues" evidence="1">
    <location>
        <begin position="417"/>
        <end position="429"/>
    </location>
</feature>
<name>A0A4R0RN65_9APHY</name>
<accession>A0A4R0RN65</accession>
<reference evidence="2 3" key="1">
    <citation type="submission" date="2018-11" db="EMBL/GenBank/DDBJ databases">
        <title>Genome assembly of Steccherinum ochraceum LE-BIN_3174, the white-rot fungus of the Steccherinaceae family (The Residual Polyporoid clade, Polyporales, Basidiomycota).</title>
        <authorList>
            <person name="Fedorova T.V."/>
            <person name="Glazunova O.A."/>
            <person name="Landesman E.O."/>
            <person name="Moiseenko K.V."/>
            <person name="Psurtseva N.V."/>
            <person name="Savinova O.S."/>
            <person name="Shakhova N.V."/>
            <person name="Tyazhelova T.V."/>
            <person name="Vasina D.V."/>
        </authorList>
    </citation>
    <scope>NUCLEOTIDE SEQUENCE [LARGE SCALE GENOMIC DNA]</scope>
    <source>
        <strain evidence="2 3">LE-BIN_3174</strain>
    </source>
</reference>
<feature type="region of interest" description="Disordered" evidence="1">
    <location>
        <begin position="1"/>
        <end position="79"/>
    </location>
</feature>
<dbReference type="Proteomes" id="UP000292702">
    <property type="component" value="Unassembled WGS sequence"/>
</dbReference>
<dbReference type="AlphaFoldDB" id="A0A4R0RN65"/>
<feature type="compositionally biased region" description="Acidic residues" evidence="1">
    <location>
        <begin position="436"/>
        <end position="446"/>
    </location>
</feature>
<dbReference type="PANTHER" id="PTHR33099:SF7">
    <property type="entry name" value="MYND-TYPE DOMAIN-CONTAINING PROTEIN"/>
    <property type="match status" value="1"/>
</dbReference>
<keyword evidence="3" id="KW-1185">Reference proteome</keyword>
<evidence type="ECO:0000313" key="2">
    <source>
        <dbReference type="EMBL" id="TCD68483.1"/>
    </source>
</evidence>
<feature type="compositionally biased region" description="Polar residues" evidence="1">
    <location>
        <begin position="11"/>
        <end position="31"/>
    </location>
</feature>
<feature type="region of interest" description="Disordered" evidence="1">
    <location>
        <begin position="401"/>
        <end position="447"/>
    </location>
</feature>
<feature type="compositionally biased region" description="Low complexity" evidence="1">
    <location>
        <begin position="1168"/>
        <end position="1184"/>
    </location>
</feature>
<dbReference type="EMBL" id="RWJN01000065">
    <property type="protein sequence ID" value="TCD68483.1"/>
    <property type="molecule type" value="Genomic_DNA"/>
</dbReference>
<feature type="region of interest" description="Disordered" evidence="1">
    <location>
        <begin position="1159"/>
        <end position="1233"/>
    </location>
</feature>
<sequence length="1233" mass="134669">MSDNDPLPNAAFSSDKVQANVNSADSSTSSHNDYRGNEGPEASLEVPASSQSAVEERAVAPSAGQARRRGTDDEEEDAVADALDTNIEEDVVDVKESLSNAFLQDFDNISSFFCFRSYSDAPNPILRLTDLDIVGLPLSSRDAEAIRQSGINTTGVTPKDPSVWSFSPQSVRCEDPSWELFLKRIARDVCQNMEIEYSPDMHHLHLYAFQLYEPQCRISVPETKVMSADGTFASIMVVLPSICSSGTMQFSLGGLSFSYTCGPSNLFHTTVISWLSGAAFSLGPVTDGYQLALVYNLVHTDAVVPRPLPSTNPSAVESIRRTLQLWSQDGGRGTRNKVLYLLEEAYPAESLSLAALHGSDYQKARVMNALAQELGFYLGLANVDCHLCGFAHDKYRALDKERRKKGKKPLTSKNKQKQLASSSRQSQPIELSSTEAEADSDEEEQDVIFGDIDITEAEVDRFVDIRGEWIADALEFDTPEEVIPEDLCEDAEGEDHYKQEYDGYRNSNGALDRWYRRTVLVIWPRRCDLAVRYGSHNLEGACQIIAAIAPRAEPTVDELALVKHVIQRAVTKPHLVANAICHVASCWKQPELLAEAIEECCKGPVGVSLLTFEQITSAITLFSFKAMMSSLERMLASEAGNEPRIKFLERLAAWASDHPSSATEVIPWVATNIENASKSLRRPQADEQPFLVSLAISRGGLHVLTDSILPQIKDLVDAEFLKSLANTVFESQSVDGGTKEQVASVIMRNAISKLDLHVVPKPPIPPTEPKKPDTILASAQAYLKFCLMMCPGTEDLLLDRLCDVHGLDAADVAAHTVGILLPFLAILVSETSTLAKSFAELRARILKFVARVSTTPTQFGSEHIRAVLSAVTTLQDGATVIADTILPRLHELTLAASAYKQLVLELQSSATEVVLPTSYTGPDIKTIISTLVVKFALSVPLDTYTIAKDALVFCFRHHAAAARTAVLQRLLDPTTLTPAYTSSVLMPLVPDLCQLGREHGMEPGISSALQTIMIAWVDKVLGPKAPLDNTSLSTQMASWVKVCKCYECTKTRNFLAQADATSLLLDHLGPSKKNHMQGLLRLFASSVVSWSFSMATDSSVGLRLSKLDSYIQALKWEENQRTGSQHLKLLALDDAGIKVILGSHYERITMALKPTSTTIASSIPPATPKSKPTASASLSTPSTSQPRIRPTPNNRVVSAGVSRKATSTLSNPPPKKKRKKTFDPADVIDLTSD</sequence>